<evidence type="ECO:0000313" key="6">
    <source>
        <dbReference type="EMBL" id="MDT0605429.1"/>
    </source>
</evidence>
<evidence type="ECO:0000256" key="2">
    <source>
        <dbReference type="ARBA" id="ARBA00022723"/>
    </source>
</evidence>
<keyword evidence="7" id="KW-1185">Reference proteome</keyword>
<dbReference type="Proteomes" id="UP001255246">
    <property type="component" value="Unassembled WGS sequence"/>
</dbReference>
<evidence type="ECO:0000256" key="1">
    <source>
        <dbReference type="ARBA" id="ARBA00022617"/>
    </source>
</evidence>
<evidence type="ECO:0000313" key="7">
    <source>
        <dbReference type="Proteomes" id="UP001255246"/>
    </source>
</evidence>
<dbReference type="InterPro" id="IPR011042">
    <property type="entry name" value="6-blade_b-propeller_TolB-like"/>
</dbReference>
<keyword evidence="2 4" id="KW-0479">Metal-binding</keyword>
<keyword evidence="3 4" id="KW-0408">Iron</keyword>
<evidence type="ECO:0000259" key="5">
    <source>
        <dbReference type="PROSITE" id="PS51007"/>
    </source>
</evidence>
<evidence type="ECO:0000256" key="3">
    <source>
        <dbReference type="ARBA" id="ARBA00023004"/>
    </source>
</evidence>
<dbReference type="Gene3D" id="1.10.760.10">
    <property type="entry name" value="Cytochrome c-like domain"/>
    <property type="match status" value="1"/>
</dbReference>
<gene>
    <name evidence="6" type="ORF">RM706_00215</name>
</gene>
<sequence>MKFLLRSLLIILFCSCADEYQETSVDLSSYKIEDGFYLDPIASEPLIEAPIALSFDNEGRIWVLEMIGYMQSLEGINEEAPIGRIVILADKDNDGIMDHTKVFLDNLKLARALAHVNGGLLYAEPPFLYFTEIKADLTPGKTIVVDSEYAIGGNVEHQPNGLFVNIDNWIYSAKASKRYRLKNGEWLIEETSFRGQWGISSDNMGRLLYNDNSNQIRGDWVVPNILNKNSAFQPKYAIGNNLVTDQKVYPQTATAVNRGYLPNMLHDDGKLKRFTSACGPVYIEGLLFPNDYQGNVFVCAPEANLIKRNILDFENLKISGKQAWENKEFISSSDEAFRPVNLFNGPDGALYIVDMHRGIIQHKTYMTSYLRDKYIKKGMDTIVGMGRILKVSNKNHLHKAINISDLSTSQLVDSLSSKNIWIRNHAQQLLISGKHISVAKNLKNLIEKNLTQVSKLHALYVLEGLQQLSLSDIKLSQMLDQPKFLAHLIKLYVEMGVKLKSEDVEALISKNDEMIDYYLAYYLSSKLDGATETYLGKLIDRYQHKDWFLEPVLSGIYFSEDALNNSSSKALSSIRIKNDSLKQLAEVQKPAINESDGLTKGRVLYIKQCATCHGPDGKGNKGLAPPLLSSEYVSEEPSKLAAILLYGLQGPISVNGEKFNMSNAMPGIGLDKKISNEDIKDIGNYIRNAFTTSPQSLKTQLVDSLRNLPRPLDKMYTENELKKNYSQN</sequence>
<dbReference type="Pfam" id="PF00034">
    <property type="entry name" value="Cytochrom_C"/>
    <property type="match status" value="1"/>
</dbReference>
<dbReference type="SUPFAM" id="SSF46626">
    <property type="entry name" value="Cytochrome c"/>
    <property type="match status" value="1"/>
</dbReference>
<accession>A0ABU3A638</accession>
<dbReference type="Gene3D" id="2.120.10.30">
    <property type="entry name" value="TolB, C-terminal domain"/>
    <property type="match status" value="1"/>
</dbReference>
<dbReference type="InterPro" id="IPR009056">
    <property type="entry name" value="Cyt_c-like_dom"/>
</dbReference>
<dbReference type="RefSeq" id="WP_311349001.1">
    <property type="nucleotide sequence ID" value="NZ_JAVRHR010000001.1"/>
</dbReference>
<evidence type="ECO:0000256" key="4">
    <source>
        <dbReference type="PROSITE-ProRule" id="PRU00433"/>
    </source>
</evidence>
<proteinExistence type="predicted"/>
<protein>
    <submittedName>
        <fullName evidence="6">C-type cytochrome</fullName>
    </submittedName>
</protein>
<name>A0ABU3A638_9FLAO</name>
<comment type="caution">
    <text evidence="6">The sequence shown here is derived from an EMBL/GenBank/DDBJ whole genome shotgun (WGS) entry which is preliminary data.</text>
</comment>
<dbReference type="EMBL" id="JAVRHR010000001">
    <property type="protein sequence ID" value="MDT0605429.1"/>
    <property type="molecule type" value="Genomic_DNA"/>
</dbReference>
<dbReference type="Pfam" id="PF23500">
    <property type="entry name" value="DUF7133"/>
    <property type="match status" value="1"/>
</dbReference>
<keyword evidence="1 4" id="KW-0349">Heme</keyword>
<dbReference type="InterPro" id="IPR055557">
    <property type="entry name" value="DUF7133"/>
</dbReference>
<dbReference type="PROSITE" id="PS51007">
    <property type="entry name" value="CYTC"/>
    <property type="match status" value="1"/>
</dbReference>
<reference evidence="6 7" key="1">
    <citation type="submission" date="2023-09" db="EMBL/GenBank/DDBJ databases">
        <authorList>
            <person name="Rey-Velasco X."/>
        </authorList>
    </citation>
    <scope>NUCLEOTIDE SEQUENCE [LARGE SCALE GENOMIC DNA]</scope>
    <source>
        <strain evidence="6 7">F388</strain>
    </source>
</reference>
<organism evidence="6 7">
    <name type="scientific">Croceitalea rosinachiae</name>
    <dbReference type="NCBI Taxonomy" id="3075596"/>
    <lineage>
        <taxon>Bacteria</taxon>
        <taxon>Pseudomonadati</taxon>
        <taxon>Bacteroidota</taxon>
        <taxon>Flavobacteriia</taxon>
        <taxon>Flavobacteriales</taxon>
        <taxon>Flavobacteriaceae</taxon>
        <taxon>Croceitalea</taxon>
    </lineage>
</organism>
<dbReference type="SUPFAM" id="SSF63829">
    <property type="entry name" value="Calcium-dependent phosphotriesterase"/>
    <property type="match status" value="1"/>
</dbReference>
<feature type="domain" description="Cytochrome c" evidence="5">
    <location>
        <begin position="596"/>
        <end position="690"/>
    </location>
</feature>
<dbReference type="InterPro" id="IPR036909">
    <property type="entry name" value="Cyt_c-like_dom_sf"/>
</dbReference>
<dbReference type="PANTHER" id="PTHR33546">
    <property type="entry name" value="LARGE, MULTIFUNCTIONAL SECRETED PROTEIN-RELATED"/>
    <property type="match status" value="1"/>
</dbReference>
<dbReference type="PANTHER" id="PTHR33546:SF1">
    <property type="entry name" value="LARGE, MULTIFUNCTIONAL SECRETED PROTEIN"/>
    <property type="match status" value="1"/>
</dbReference>